<comment type="caution">
    <text evidence="6">The sequence shown here is derived from an EMBL/GenBank/DDBJ whole genome shotgun (WGS) entry which is preliminary data.</text>
</comment>
<dbReference type="GO" id="GO:0005615">
    <property type="term" value="C:extracellular space"/>
    <property type="evidence" value="ECO:0007669"/>
    <property type="project" value="UniProtKB-KW"/>
</dbReference>
<dbReference type="InterPro" id="IPR008983">
    <property type="entry name" value="Tumour_necrosis_fac-like_dom"/>
</dbReference>
<dbReference type="SMART" id="SM00207">
    <property type="entry name" value="TNF"/>
    <property type="match status" value="1"/>
</dbReference>
<dbReference type="Proteomes" id="UP001152795">
    <property type="component" value="Unassembled WGS sequence"/>
</dbReference>
<dbReference type="OrthoDB" id="5984440at2759"/>
<comment type="similarity">
    <text evidence="2">Belongs to the tumor necrosis factor family.</text>
</comment>
<dbReference type="InterPro" id="IPR021184">
    <property type="entry name" value="TNF_CS"/>
</dbReference>
<evidence type="ECO:0000256" key="2">
    <source>
        <dbReference type="ARBA" id="ARBA00008670"/>
    </source>
</evidence>
<dbReference type="GO" id="GO:0006955">
    <property type="term" value="P:immune response"/>
    <property type="evidence" value="ECO:0007669"/>
    <property type="project" value="InterPro"/>
</dbReference>
<keyword evidence="3" id="KW-0202">Cytokine</keyword>
<comment type="subcellular location">
    <subcellularLocation>
        <location evidence="1">Membrane</location>
    </subcellularLocation>
</comment>
<dbReference type="PANTHER" id="PTHR11471:SF13">
    <property type="entry name" value="TNF FAMILY PROFILE DOMAIN-CONTAINING PROTEIN"/>
    <property type="match status" value="1"/>
</dbReference>
<dbReference type="GO" id="GO:0005164">
    <property type="term" value="F:tumor necrosis factor receptor binding"/>
    <property type="evidence" value="ECO:0007669"/>
    <property type="project" value="InterPro"/>
</dbReference>
<dbReference type="EMBL" id="CACRXK020012146">
    <property type="protein sequence ID" value="CAB4022764.1"/>
    <property type="molecule type" value="Genomic_DNA"/>
</dbReference>
<dbReference type="PROSITE" id="PS50049">
    <property type="entry name" value="THD_2"/>
    <property type="match status" value="1"/>
</dbReference>
<dbReference type="Pfam" id="PF00229">
    <property type="entry name" value="TNF"/>
    <property type="match status" value="1"/>
</dbReference>
<evidence type="ECO:0000313" key="7">
    <source>
        <dbReference type="Proteomes" id="UP001152795"/>
    </source>
</evidence>
<evidence type="ECO:0000256" key="1">
    <source>
        <dbReference type="ARBA" id="ARBA00004370"/>
    </source>
</evidence>
<protein>
    <submittedName>
        <fullName evidence="6">Tumor necrosis factor ligand superfamily member 10-like isoform X2</fullName>
    </submittedName>
</protein>
<dbReference type="GO" id="GO:0016020">
    <property type="term" value="C:membrane"/>
    <property type="evidence" value="ECO:0007669"/>
    <property type="project" value="UniProtKB-SubCell"/>
</dbReference>
<dbReference type="InterPro" id="IPR006052">
    <property type="entry name" value="TNF_dom"/>
</dbReference>
<evidence type="ECO:0000313" key="6">
    <source>
        <dbReference type="EMBL" id="CAB4022764.1"/>
    </source>
</evidence>
<dbReference type="Gene3D" id="2.60.120.40">
    <property type="match status" value="1"/>
</dbReference>
<dbReference type="PANTHER" id="PTHR11471">
    <property type="entry name" value="TUMOR NECROSIS FACTOR FAMILY MEMBER"/>
    <property type="match status" value="1"/>
</dbReference>
<proteinExistence type="inferred from homology"/>
<gene>
    <name evidence="6" type="ORF">PACLA_8A011115</name>
</gene>
<name>A0A6S7ITU1_PARCT</name>
<dbReference type="SUPFAM" id="SSF49842">
    <property type="entry name" value="TNF-like"/>
    <property type="match status" value="1"/>
</dbReference>
<evidence type="ECO:0000259" key="5">
    <source>
        <dbReference type="PROSITE" id="PS50049"/>
    </source>
</evidence>
<evidence type="ECO:0000256" key="3">
    <source>
        <dbReference type="ARBA" id="ARBA00022514"/>
    </source>
</evidence>
<dbReference type="AlphaFoldDB" id="A0A6S7ITU1"/>
<evidence type="ECO:0000256" key="4">
    <source>
        <dbReference type="ARBA" id="ARBA00023136"/>
    </source>
</evidence>
<dbReference type="GO" id="GO:0005125">
    <property type="term" value="F:cytokine activity"/>
    <property type="evidence" value="ECO:0007669"/>
    <property type="project" value="UniProtKB-KW"/>
</dbReference>
<sequence length="204" mass="23633">MECTSKNRTAMTTISVNAIFTVLLVIGMAYLSTQIMYQQQEIKNFRTKLQKVQGKNGRIHLRQNSESAHLIGRGNTKVRSRPPPGDVYRVTSWKKQHMSGNMSYDNNGYLTVKVDGVYFVYTQMYYHDGNSSYTGFSVYIDNKRILKAIYSVIDLYRPYHTQYIGGVFKITKGQRIWVGTTITRLYYFNEFSSFFGAYMLHSLP</sequence>
<dbReference type="PROSITE" id="PS00251">
    <property type="entry name" value="THD_1"/>
    <property type="match status" value="1"/>
</dbReference>
<keyword evidence="4" id="KW-0472">Membrane</keyword>
<reference evidence="6" key="1">
    <citation type="submission" date="2020-04" db="EMBL/GenBank/DDBJ databases">
        <authorList>
            <person name="Alioto T."/>
            <person name="Alioto T."/>
            <person name="Gomez Garrido J."/>
        </authorList>
    </citation>
    <scope>NUCLEOTIDE SEQUENCE</scope>
    <source>
        <strain evidence="6">A484AB</strain>
    </source>
</reference>
<organism evidence="6 7">
    <name type="scientific">Paramuricea clavata</name>
    <name type="common">Red gorgonian</name>
    <name type="synonym">Violescent sea-whip</name>
    <dbReference type="NCBI Taxonomy" id="317549"/>
    <lineage>
        <taxon>Eukaryota</taxon>
        <taxon>Metazoa</taxon>
        <taxon>Cnidaria</taxon>
        <taxon>Anthozoa</taxon>
        <taxon>Octocorallia</taxon>
        <taxon>Malacalcyonacea</taxon>
        <taxon>Plexauridae</taxon>
        <taxon>Paramuricea</taxon>
    </lineage>
</organism>
<accession>A0A6S7ITU1</accession>
<feature type="domain" description="THD" evidence="5">
    <location>
        <begin position="66"/>
        <end position="200"/>
    </location>
</feature>
<keyword evidence="7" id="KW-1185">Reference proteome</keyword>